<dbReference type="GO" id="GO:0003676">
    <property type="term" value="F:nucleic acid binding"/>
    <property type="evidence" value="ECO:0007669"/>
    <property type="project" value="InterPro"/>
</dbReference>
<dbReference type="Pfam" id="PF00271">
    <property type="entry name" value="Helicase_C"/>
    <property type="match status" value="1"/>
</dbReference>
<dbReference type="Proteomes" id="UP000011659">
    <property type="component" value="Unassembled WGS sequence"/>
</dbReference>
<reference evidence="6 8" key="1">
    <citation type="journal article" date="2014" name="PLoS Genet.">
        <title>Phylogenetically driven sequencing of extremely halophilic archaea reveals strategies for static and dynamic osmo-response.</title>
        <authorList>
            <person name="Becker E.A."/>
            <person name="Seitzer P.M."/>
            <person name="Tritt A."/>
            <person name="Larsen D."/>
            <person name="Krusor M."/>
            <person name="Yao A.I."/>
            <person name="Wu D."/>
            <person name="Madern D."/>
            <person name="Eisen J.A."/>
            <person name="Darling A.E."/>
            <person name="Facciotti M.T."/>
        </authorList>
    </citation>
    <scope>NUCLEOTIDE SEQUENCE [LARGE SCALE GENOMIC DNA]</scope>
    <source>
        <strain evidence="6 8">ATCC 33800</strain>
    </source>
</reference>
<reference evidence="7" key="2">
    <citation type="submission" date="2021-04" db="EMBL/GenBank/DDBJ databases">
        <title>Complete Genome sequence and Methylome Analysis of the Haloarchaeon Haloarcula sinaiiensis.</title>
        <authorList>
            <person name="Fomenkov A."/>
            <person name="DasSarma P."/>
            <person name="DasSarma S."/>
            <person name="Roberts R.J."/>
        </authorList>
    </citation>
    <scope>NUCLEOTIDE SEQUENCE</scope>
    <source>
        <strain evidence="7">ATCC 33800</strain>
        <plasmid evidence="7">pHsi139</plasmid>
    </source>
</reference>
<evidence type="ECO:0000259" key="4">
    <source>
        <dbReference type="PROSITE" id="PS51192"/>
    </source>
</evidence>
<evidence type="ECO:0000259" key="5">
    <source>
        <dbReference type="PROSITE" id="PS51194"/>
    </source>
</evidence>
<dbReference type="GO" id="GO:0005524">
    <property type="term" value="F:ATP binding"/>
    <property type="evidence" value="ECO:0007669"/>
    <property type="project" value="UniProtKB-KW"/>
</dbReference>
<dbReference type="InterPro" id="IPR027417">
    <property type="entry name" value="P-loop_NTPase"/>
</dbReference>
<keyword evidence="1" id="KW-0547">Nucleotide-binding</keyword>
<evidence type="ECO:0000256" key="1">
    <source>
        <dbReference type="ARBA" id="ARBA00022741"/>
    </source>
</evidence>
<keyword evidence="6" id="KW-0378">Hydrolase</keyword>
<dbReference type="PROSITE" id="PS51194">
    <property type="entry name" value="HELICASE_CTER"/>
    <property type="match status" value="1"/>
</dbReference>
<dbReference type="PROSITE" id="PS51192">
    <property type="entry name" value="HELICASE_ATP_BIND_1"/>
    <property type="match status" value="1"/>
</dbReference>
<dbReference type="PANTHER" id="PTHR47957">
    <property type="entry name" value="ATP-DEPENDENT HELICASE HRQ1"/>
    <property type="match status" value="1"/>
</dbReference>
<dbReference type="InterPro" id="IPR014001">
    <property type="entry name" value="Helicase_ATP-bd"/>
</dbReference>
<dbReference type="SMART" id="SM00490">
    <property type="entry name" value="HELICc"/>
    <property type="match status" value="1"/>
</dbReference>
<proteinExistence type="predicted"/>
<evidence type="ECO:0000313" key="9">
    <source>
        <dbReference type="Proteomes" id="UP000682967"/>
    </source>
</evidence>
<organism evidence="6 8">
    <name type="scientific">Haloarcula marismortui ATCC 33800</name>
    <dbReference type="NCBI Taxonomy" id="662476"/>
    <lineage>
        <taxon>Archaea</taxon>
        <taxon>Methanobacteriati</taxon>
        <taxon>Methanobacteriota</taxon>
        <taxon>Stenosarchaea group</taxon>
        <taxon>Halobacteria</taxon>
        <taxon>Halobacteriales</taxon>
        <taxon>Haloarculaceae</taxon>
        <taxon>Haloarcula</taxon>
    </lineage>
</organism>
<dbReference type="SMART" id="SM00487">
    <property type="entry name" value="DEXDc"/>
    <property type="match status" value="1"/>
</dbReference>
<dbReference type="SUPFAM" id="SSF52540">
    <property type="entry name" value="P-loop containing nucleoside triphosphate hydrolases"/>
    <property type="match status" value="2"/>
</dbReference>
<protein>
    <submittedName>
        <fullName evidence="6 7">DEAD/DEAH box helicase</fullName>
    </submittedName>
</protein>
<dbReference type="OrthoDB" id="36796at2157"/>
<dbReference type="Proteomes" id="UP000682967">
    <property type="component" value="Plasmid pHsi139"/>
</dbReference>
<feature type="domain" description="Helicase ATP-binding" evidence="4">
    <location>
        <begin position="98"/>
        <end position="358"/>
    </location>
</feature>
<feature type="domain" description="Helicase C-terminal" evidence="5">
    <location>
        <begin position="1039"/>
        <end position="1200"/>
    </location>
</feature>
<evidence type="ECO:0000256" key="3">
    <source>
        <dbReference type="SAM" id="Coils"/>
    </source>
</evidence>
<dbReference type="GO" id="GO:0036297">
    <property type="term" value="P:interstrand cross-link repair"/>
    <property type="evidence" value="ECO:0007669"/>
    <property type="project" value="TreeGrafter"/>
</dbReference>
<keyword evidence="7" id="KW-0614">Plasmid</keyword>
<geneLocation type="plasmid" evidence="7 9">
    <name>pHsi139</name>
</geneLocation>
<dbReference type="EMBL" id="CP073372">
    <property type="protein sequence ID" value="QUJ74979.1"/>
    <property type="molecule type" value="Genomic_DNA"/>
</dbReference>
<accession>M0JNS6</accession>
<dbReference type="KEGG" id="hsin:KDQ40_22285"/>
<dbReference type="GO" id="GO:0043138">
    <property type="term" value="F:3'-5' DNA helicase activity"/>
    <property type="evidence" value="ECO:0007669"/>
    <property type="project" value="TreeGrafter"/>
</dbReference>
<dbReference type="PANTHER" id="PTHR47957:SF3">
    <property type="entry name" value="ATP-DEPENDENT HELICASE HRQ1"/>
    <property type="match status" value="1"/>
</dbReference>
<keyword evidence="8" id="KW-1185">Reference proteome</keyword>
<sequence>MKNPPERAEEMIEAYENHFIGRVGPAGRSVTNRYANTPGAEDSVLGIRGPFLQALDIPNWSDRSWDRFCRDANINPLIADSFGDLGFRRLYDFQERTVEQIKAGNDTVVTAATGHGKTEAWLIPILDRILDMKREESETSVKAMLIYPTKALAQDQFKRLVQYLYRINDKWPASNQITIGIYDGDTPTNVGSKAQGYLQSSFKYFKCPGRNEELEKCRNCDQGVRVHHAGQRYELQPEKRQCIDSVPLDFIRLTKHDILTEGVDILLTNPDTINRKLINVNAPDEHGAFVYDPEFLVFDEVHTYDGLFGSYTATLTKRLRAMRSQHDCGELQVIASSATVDNDIELFRKISGGQSIAHVDERPQTLEPEPVDQLPASFTNRELTDADLVSFARGRLDLPVLSNVTFEIDPQDHDNERLRELLSDRLFDYFTQATDDPVVNAIQSFHSALSDEPRPYDEVIELVQSQFDLDQSTAELALRNFRTLGTFSGLLENRTHLFSWPIDGFYACAACEAVYRSPMGSCQNCGFGFVTRSTYCHGCADEALVAWCCPECDQLEPYTPSDEGDIAVQDEHYCQRCRQATGEEVRTLRVTFHPHLKCIDCGHETTRSTTEVCSECGTDMVHTDPEVVTCPNPACEATQPYTNGCKQCGGHQRPITGDGAVVCPDCGMSHGGATTCDCGTDVAQTRFIPWVCRNDECQRRYFGDIPDTCACGSYTFAREGLFEIFEDTYCESCETGFVQAPTCECADSDSHPRDGAHQSFKTIQPDGEIRSISSFRPAAPCTHKSLSYDPDRRYDELVRGPGNLAVTTAQYMLRAVADEEGYESSKLLSFADSHRDMKELNRDFGEPEVATLLDQCLIDAIQAASASWPSLETVITGAMERIDKLHDALAPPNDIRSLSFDLKEELVGTARQYMEVEEAIADRLRRRAVPHRYSARYGEYGGALADEGLIDVRLDPDARNILSETERAVIHELVATGNDCHIDNLRSADSGELEPVLTELVEKNILKMADEYVRFTEGVLQLTTAGDGDGLQYRPDTGSIEQTLDAQFGTRSGKAVPFGTTLDDLADPSNPRFTARAYRACYSEIRILLSRVYHGMTEKRERRELEYLFREGNFPHFLSSGPTMELGVDIGALDALLLYGTPPNMNAYLQRIGRAGRSSNASLVHSVSQRNPIDYYYYDQPSDLMAADPQPVPLKEYNREVLRVSLTWAVFDYVAANFVIPWTVNQHGKYKKVSDGDTFTPTPPSTDDDAAKLTHVMSARTGNLGLDTNDSQLAVLSTIVHDYRRDIEQYLESILDHGVCLLCSRKYDRERAGEDCHSADCRGDIEDAMALFGDLTTEAVDEFTDRYLDSYTTYLDGLETELESVSREANQTRRERRRVTSSERARELLEQRETLIDRRSALEERIERVKRLTYVDFLRESRQSRYAFDMRSVSDNVAVSLVDSDDDGYTTRSLGDDDGRAVKMAISELHPGAAYLDRDQTYVVSHLSTDDFKSTRLRQRVQDSEATELAEQYVCPACHETYSGADASCDCDASVPLKRRRLVTPDAITAHRSDLLMSSGGHAARDIYQETQSEIQNTYAERGTDVLSFDPTEWYTIETESEQQVGRLAFGTFTVLVHASEYRAKYKNGERDPQATPFEICGDPDCTGIVYRDEEDQPHCSADSEHKPTGDEGSEYVRLGYAYDTNGVRVDLGDSAKSHVLAHGFRLALQYLGGVNIRDLTEVTHDDDSSAVDVFDAQEGGGGVAQLLVADSVSERSNFQTAVDLLTTHLECDCDSGCPLCLFQYGCDTRNRSDTFDRDGVVQLLNDADLSLHEHEPEGGD</sequence>
<feature type="coiled-coil region" evidence="3">
    <location>
        <begin position="1348"/>
        <end position="1412"/>
    </location>
</feature>
<evidence type="ECO:0000313" key="8">
    <source>
        <dbReference type="Proteomes" id="UP000011659"/>
    </source>
</evidence>
<dbReference type="PATRIC" id="fig|662476.7.peg.3660"/>
<keyword evidence="2" id="KW-0067">ATP-binding</keyword>
<name>M0JNS6_9EURY</name>
<keyword evidence="6" id="KW-0347">Helicase</keyword>
<dbReference type="Gene3D" id="3.40.50.300">
    <property type="entry name" value="P-loop containing nucleotide triphosphate hydrolases"/>
    <property type="match status" value="2"/>
</dbReference>
<dbReference type="InterPro" id="IPR001650">
    <property type="entry name" value="Helicase_C-like"/>
</dbReference>
<evidence type="ECO:0000256" key="2">
    <source>
        <dbReference type="ARBA" id="ARBA00022840"/>
    </source>
</evidence>
<dbReference type="GO" id="GO:0006289">
    <property type="term" value="P:nucleotide-excision repair"/>
    <property type="evidence" value="ECO:0007669"/>
    <property type="project" value="TreeGrafter"/>
</dbReference>
<gene>
    <name evidence="6" type="ORF">C436_18281</name>
    <name evidence="7" type="ORF">KDQ40_22285</name>
</gene>
<dbReference type="EMBL" id="AOLR01000037">
    <property type="protein sequence ID" value="EMA09993.1"/>
    <property type="molecule type" value="Genomic_DNA"/>
</dbReference>
<keyword evidence="3" id="KW-0175">Coiled coil</keyword>
<dbReference type="InterPro" id="IPR011545">
    <property type="entry name" value="DEAD/DEAH_box_helicase_dom"/>
</dbReference>
<dbReference type="Pfam" id="PF00270">
    <property type="entry name" value="DEAD"/>
    <property type="match status" value="1"/>
</dbReference>
<evidence type="ECO:0000313" key="7">
    <source>
        <dbReference type="EMBL" id="QUJ74979.1"/>
    </source>
</evidence>
<evidence type="ECO:0000313" key="6">
    <source>
        <dbReference type="EMBL" id="EMA09993.1"/>
    </source>
</evidence>